<evidence type="ECO:0000256" key="8">
    <source>
        <dbReference type="SAM" id="SignalP"/>
    </source>
</evidence>
<comment type="caution">
    <text evidence="11">The sequence shown here is derived from an EMBL/GenBank/DDBJ whole genome shotgun (WGS) entry which is preliminary data.</text>
</comment>
<dbReference type="Pfam" id="PF05199">
    <property type="entry name" value="GMC_oxred_C"/>
    <property type="match status" value="1"/>
</dbReference>
<evidence type="ECO:0000256" key="7">
    <source>
        <dbReference type="RuleBase" id="RU003968"/>
    </source>
</evidence>
<keyword evidence="5" id="KW-0560">Oxidoreductase</keyword>
<accession>A0A9W8ZPJ6</accession>
<dbReference type="InterPro" id="IPR012132">
    <property type="entry name" value="GMC_OxRdtase"/>
</dbReference>
<dbReference type="AlphaFoldDB" id="A0A9W8ZPJ6"/>
<dbReference type="InterPro" id="IPR000172">
    <property type="entry name" value="GMC_OxRdtase_N"/>
</dbReference>
<sequence length="614" mass="65867">MLQFLNAQKMMLFNPFAYISTFQLVLAACDPPTTFDYVIVGGGPAGLVLANRLSAANPSVTVAVIEAGDSAFNNPNVTYVPKSIFEYGLGLGTSVEWGYHTVPQKYAANGNVTLNYWAGKGVGGSTLINGMTYVRAEKSQIDAWEELGNAGWNWQSLEEYYIQQESFLRPNEKQMANGPTYDEIAHGYEGDLDVAFTPYLTGQGAFAMLKDTHETKGYAWNKDVNTGSMPGFDVWPMTLNASTVIREDAGRAFYYPVAASRPNLRVFLNTTASRILWDDSNDSADKSASGVQVVRSDGTIRTLSATHEVVLAAGSIRSPALLELSGIGNPSVLSPLGIDTVVDLPSVGTLQDQPANGIVYSSPTNWTGYSTFATFMTASDLFGASLPSLHAEISRNISTYAATILSDLPPTFGNSSTLATQEDLLRHNLDLVFVPTSTVPLAEILWVPTGNVVVAQWWNLLPFSTGGVHINSTNPLSAPRIDPAFLQLDIDALVLAATAVKIRELFATPPLSQHVSAEVTPGFAVVPQNSSAGSAAWEKWIRGNFNGNSHPVSTCAMRAREIAGVVDGEGRVYGTRNVRVADASVFPTQISGHLSASVYAVAGRIADMMLKGEK</sequence>
<dbReference type="Gene3D" id="4.10.450.10">
    <property type="entry name" value="Glucose Oxidase, domain 2"/>
    <property type="match status" value="1"/>
</dbReference>
<reference evidence="11" key="1">
    <citation type="submission" date="2022-10" db="EMBL/GenBank/DDBJ databases">
        <title>Tapping the CABI collections for fungal endophytes: first genome assemblies for Collariella, Neodidymelliopsis, Ascochyta clinopodiicola, Didymella pomorum, Didymosphaeria variabile, Neocosmospora piperis and Neocucurbitaria cava.</title>
        <authorList>
            <person name="Hill R."/>
        </authorList>
    </citation>
    <scope>NUCLEOTIDE SEQUENCE</scope>
    <source>
        <strain evidence="11">IMI 355091</strain>
    </source>
</reference>
<dbReference type="GO" id="GO:0016614">
    <property type="term" value="F:oxidoreductase activity, acting on CH-OH group of donors"/>
    <property type="evidence" value="ECO:0007669"/>
    <property type="project" value="InterPro"/>
</dbReference>
<dbReference type="PANTHER" id="PTHR11552">
    <property type="entry name" value="GLUCOSE-METHANOL-CHOLINE GMC OXIDOREDUCTASE"/>
    <property type="match status" value="1"/>
</dbReference>
<proteinExistence type="inferred from homology"/>
<dbReference type="Pfam" id="PF00732">
    <property type="entry name" value="GMC_oxred_N"/>
    <property type="match status" value="1"/>
</dbReference>
<evidence type="ECO:0000259" key="9">
    <source>
        <dbReference type="PROSITE" id="PS00623"/>
    </source>
</evidence>
<dbReference type="PIRSF" id="PIRSF000137">
    <property type="entry name" value="Alcohol_oxidase"/>
    <property type="match status" value="1"/>
</dbReference>
<comment type="similarity">
    <text evidence="2 7">Belongs to the GMC oxidoreductase family.</text>
</comment>
<dbReference type="OrthoDB" id="269227at2759"/>
<evidence type="ECO:0000256" key="2">
    <source>
        <dbReference type="ARBA" id="ARBA00010790"/>
    </source>
</evidence>
<keyword evidence="8" id="KW-0732">Signal</keyword>
<keyword evidence="12" id="KW-1185">Reference proteome</keyword>
<dbReference type="EMBL" id="JAPEVA010000005">
    <property type="protein sequence ID" value="KAJ4411479.1"/>
    <property type="molecule type" value="Genomic_DNA"/>
</dbReference>
<dbReference type="InterPro" id="IPR027424">
    <property type="entry name" value="Glucose_Oxidase_domain_2"/>
</dbReference>
<feature type="domain" description="Glucose-methanol-choline oxidoreductase N-terminal" evidence="10">
    <location>
        <begin position="314"/>
        <end position="328"/>
    </location>
</feature>
<evidence type="ECO:0000313" key="12">
    <source>
        <dbReference type="Proteomes" id="UP001140510"/>
    </source>
</evidence>
<evidence type="ECO:0000256" key="4">
    <source>
        <dbReference type="ARBA" id="ARBA00022827"/>
    </source>
</evidence>
<dbReference type="PROSITE" id="PS00624">
    <property type="entry name" value="GMC_OXRED_2"/>
    <property type="match status" value="1"/>
</dbReference>
<organism evidence="11 12">
    <name type="scientific">Didymella pomorum</name>
    <dbReference type="NCBI Taxonomy" id="749634"/>
    <lineage>
        <taxon>Eukaryota</taxon>
        <taxon>Fungi</taxon>
        <taxon>Dikarya</taxon>
        <taxon>Ascomycota</taxon>
        <taxon>Pezizomycotina</taxon>
        <taxon>Dothideomycetes</taxon>
        <taxon>Pleosporomycetidae</taxon>
        <taxon>Pleosporales</taxon>
        <taxon>Pleosporineae</taxon>
        <taxon>Didymellaceae</taxon>
        <taxon>Didymella</taxon>
    </lineage>
</organism>
<evidence type="ECO:0000256" key="3">
    <source>
        <dbReference type="ARBA" id="ARBA00022630"/>
    </source>
</evidence>
<name>A0A9W8ZPJ6_9PLEO</name>
<dbReference type="Gene3D" id="3.30.560.10">
    <property type="entry name" value="Glucose Oxidase, domain 3"/>
    <property type="match status" value="1"/>
</dbReference>
<keyword evidence="3 7" id="KW-0285">Flavoprotein</keyword>
<dbReference type="GO" id="GO:0050660">
    <property type="term" value="F:flavin adenine dinucleotide binding"/>
    <property type="evidence" value="ECO:0007669"/>
    <property type="project" value="InterPro"/>
</dbReference>
<dbReference type="PANTHER" id="PTHR11552:SF201">
    <property type="entry name" value="GLUCOSE-METHANOL-CHOLINE OXIDOREDUCTASE N-TERMINAL DOMAIN-CONTAINING PROTEIN"/>
    <property type="match status" value="1"/>
</dbReference>
<dbReference type="PROSITE" id="PS00623">
    <property type="entry name" value="GMC_OXRED_1"/>
    <property type="match status" value="1"/>
</dbReference>
<protein>
    <recommendedName>
        <fullName evidence="9 10">Glucose-methanol-choline oxidoreductase N-terminal domain-containing protein</fullName>
    </recommendedName>
</protein>
<feature type="active site" description="Proton donor" evidence="6">
    <location>
        <position position="550"/>
    </location>
</feature>
<evidence type="ECO:0000256" key="1">
    <source>
        <dbReference type="ARBA" id="ARBA00001974"/>
    </source>
</evidence>
<dbReference type="SUPFAM" id="SSF51905">
    <property type="entry name" value="FAD/NAD(P)-binding domain"/>
    <property type="match status" value="1"/>
</dbReference>
<evidence type="ECO:0000256" key="6">
    <source>
        <dbReference type="PIRSR" id="PIRSR000137-1"/>
    </source>
</evidence>
<feature type="signal peptide" evidence="8">
    <location>
        <begin position="1"/>
        <end position="27"/>
    </location>
</feature>
<evidence type="ECO:0000259" key="10">
    <source>
        <dbReference type="PROSITE" id="PS00624"/>
    </source>
</evidence>
<feature type="active site" description="Proton acceptor" evidence="6">
    <location>
        <position position="593"/>
    </location>
</feature>
<dbReference type="InterPro" id="IPR036188">
    <property type="entry name" value="FAD/NAD-bd_sf"/>
</dbReference>
<dbReference type="InterPro" id="IPR007867">
    <property type="entry name" value="GMC_OxRtase_C"/>
</dbReference>
<dbReference type="SUPFAM" id="SSF54373">
    <property type="entry name" value="FAD-linked reductases, C-terminal domain"/>
    <property type="match status" value="1"/>
</dbReference>
<evidence type="ECO:0000256" key="5">
    <source>
        <dbReference type="ARBA" id="ARBA00023002"/>
    </source>
</evidence>
<comment type="cofactor">
    <cofactor evidence="1">
        <name>FAD</name>
        <dbReference type="ChEBI" id="CHEBI:57692"/>
    </cofactor>
</comment>
<keyword evidence="4 7" id="KW-0274">FAD</keyword>
<dbReference type="Gene3D" id="3.50.50.60">
    <property type="entry name" value="FAD/NAD(P)-binding domain"/>
    <property type="match status" value="1"/>
</dbReference>
<feature type="chain" id="PRO_5040844950" description="Glucose-methanol-choline oxidoreductase N-terminal domain-containing protein" evidence="8">
    <location>
        <begin position="28"/>
        <end position="614"/>
    </location>
</feature>
<dbReference type="Proteomes" id="UP001140510">
    <property type="component" value="Unassembled WGS sequence"/>
</dbReference>
<feature type="domain" description="Glucose-methanol-choline oxidoreductase N-terminal" evidence="9">
    <location>
        <begin position="119"/>
        <end position="142"/>
    </location>
</feature>
<evidence type="ECO:0000313" key="11">
    <source>
        <dbReference type="EMBL" id="KAJ4411479.1"/>
    </source>
</evidence>
<gene>
    <name evidence="11" type="ORF">N0V91_001263</name>
</gene>